<dbReference type="Proteomes" id="UP000095713">
    <property type="component" value="Unassembled WGS sequence"/>
</dbReference>
<evidence type="ECO:0000313" key="3">
    <source>
        <dbReference type="Proteomes" id="UP000095713"/>
    </source>
</evidence>
<evidence type="ECO:0008006" key="4">
    <source>
        <dbReference type="Google" id="ProtNLM"/>
    </source>
</evidence>
<dbReference type="AlphaFoldDB" id="A0A1E5T413"/>
<dbReference type="RefSeq" id="WP_069831022.1">
    <property type="nucleotide sequence ID" value="NZ_MDJD01000049.1"/>
</dbReference>
<comment type="caution">
    <text evidence="2">The sequence shown here is derived from an EMBL/GenBank/DDBJ whole genome shotgun (WGS) entry which is preliminary data.</text>
</comment>
<gene>
    <name evidence="2" type="ORF">A8C32_19065</name>
</gene>
<reference evidence="2 3" key="1">
    <citation type="submission" date="2016-05" db="EMBL/GenBank/DDBJ databases">
        <title>Draft Genome Sequence of Algibacter sp. Strain SK-16 Isolated from the Surface Water of Aburatsubo Inlet.</title>
        <authorList>
            <person name="Wong S.-K."/>
            <person name="Yoshizawa S."/>
            <person name="Nakajima Y."/>
            <person name="Ogura Y."/>
            <person name="Tetsuya H."/>
            <person name="Hamasaki K."/>
        </authorList>
    </citation>
    <scope>NUCLEOTIDE SEQUENCE [LARGE SCALE GENOMIC DNA]</scope>
    <source>
        <strain evidence="2 3">SK-16</strain>
    </source>
</reference>
<sequence length="330" mass="36369">MKKIIYTLSLVLLIVFSNSCEDQHNEEPTIITTEDITLDALLRPLDSHIGTVLGLSTNSQVKFSIVSQNVEGAVKIDQQGNIIVDDTSAFDAERVNTTIIVKVLVSDNSVEETSIVTINLKYRDTDGDGVFDFEEVDNNTDLNNPCDPVQDKEYTGFDVTNKIWSVADCDDDGTTNGEEVNDGTNPYDPCNNNVATSIWAGSVELTYFGSTNTVSTTASCRSLGIQGDWFDLNFGDFSFCNASPEFDETILSFVPEFEGAKKGTVVINNQIYLPTCDSFSLIQSTSLGTYDEDTKTIIFEFGQYFEGEDPNDPDFFGYNFDGEVIIKAIP</sequence>
<dbReference type="CDD" id="cd11304">
    <property type="entry name" value="Cadherin_repeat"/>
    <property type="match status" value="1"/>
</dbReference>
<proteinExistence type="predicted"/>
<dbReference type="STRING" id="1849968.A8C32_19065"/>
<dbReference type="OrthoDB" id="338827at2"/>
<organism evidence="2 3">
    <name type="scientific">Flavivirga aquatica</name>
    <dbReference type="NCBI Taxonomy" id="1849968"/>
    <lineage>
        <taxon>Bacteria</taxon>
        <taxon>Pseudomonadati</taxon>
        <taxon>Bacteroidota</taxon>
        <taxon>Flavobacteriia</taxon>
        <taxon>Flavobacteriales</taxon>
        <taxon>Flavobacteriaceae</taxon>
        <taxon>Flavivirga</taxon>
    </lineage>
</organism>
<dbReference type="EMBL" id="MDJD01000049">
    <property type="protein sequence ID" value="OEK06133.1"/>
    <property type="molecule type" value="Genomic_DNA"/>
</dbReference>
<keyword evidence="1" id="KW-0732">Signal</keyword>
<protein>
    <recommendedName>
        <fullName evidence="4">Cadherin domain-containing protein</fullName>
    </recommendedName>
</protein>
<feature type="signal peptide" evidence="1">
    <location>
        <begin position="1"/>
        <end position="22"/>
    </location>
</feature>
<accession>A0A1E5T413</accession>
<evidence type="ECO:0000313" key="2">
    <source>
        <dbReference type="EMBL" id="OEK06133.1"/>
    </source>
</evidence>
<name>A0A1E5T413_9FLAO</name>
<keyword evidence="3" id="KW-1185">Reference proteome</keyword>
<dbReference type="Gene3D" id="2.60.40.60">
    <property type="entry name" value="Cadherins"/>
    <property type="match status" value="1"/>
</dbReference>
<evidence type="ECO:0000256" key="1">
    <source>
        <dbReference type="SAM" id="SignalP"/>
    </source>
</evidence>
<feature type="chain" id="PRO_5009185912" description="Cadherin domain-containing protein" evidence="1">
    <location>
        <begin position="23"/>
        <end position="330"/>
    </location>
</feature>